<evidence type="ECO:0000256" key="3">
    <source>
        <dbReference type="SAM" id="MobiDB-lite"/>
    </source>
</evidence>
<sequence>MKNGETPIVQSSNVPDKPRNPCNKPTNIPKLPPNTLPRTYQNPCEKQQIYVSQYQNSSPMYAKQNLPVSTASRYQDIIEQCRSSYNTPNHSFELYNKLLDHFYKFCDTVLAKHGLDKTTPLQKRQVEQNELVVRNATMDALRDILEQSKRVEDDQTRYSQRPRQDATVHGATTRNEMSTSITFSLQGDALDKFAKKTVKVLVVGNPANTNALICSKYAPSIPKENFSAMTRLDQNRYGFYR</sequence>
<dbReference type="PANTHER" id="PTHR23382">
    <property type="entry name" value="MALATE DEHYDROGENASE"/>
    <property type="match status" value="1"/>
</dbReference>
<protein>
    <submittedName>
        <fullName evidence="5">Uncharacterized protein LOC113467487</fullName>
    </submittedName>
</protein>
<feature type="region of interest" description="Disordered" evidence="3">
    <location>
        <begin position="1"/>
        <end position="39"/>
    </location>
</feature>
<evidence type="ECO:0000313" key="4">
    <source>
        <dbReference type="Proteomes" id="UP000079169"/>
    </source>
</evidence>
<dbReference type="GeneID" id="113467487"/>
<accession>A0A3Q0ITA3</accession>
<dbReference type="AlphaFoldDB" id="A0A3Q0ITA3"/>
<evidence type="ECO:0000313" key="5">
    <source>
        <dbReference type="RefSeq" id="XP_026679496.1"/>
    </source>
</evidence>
<proteinExistence type="inferred from homology"/>
<dbReference type="Proteomes" id="UP000079169">
    <property type="component" value="Unplaced"/>
</dbReference>
<evidence type="ECO:0000256" key="2">
    <source>
        <dbReference type="ARBA" id="ARBA00023002"/>
    </source>
</evidence>
<evidence type="ECO:0000256" key="1">
    <source>
        <dbReference type="ARBA" id="ARBA00009613"/>
    </source>
</evidence>
<dbReference type="KEGG" id="dci:113467487"/>
<organism evidence="4 5">
    <name type="scientific">Diaphorina citri</name>
    <name type="common">Asian citrus psyllid</name>
    <dbReference type="NCBI Taxonomy" id="121845"/>
    <lineage>
        <taxon>Eukaryota</taxon>
        <taxon>Metazoa</taxon>
        <taxon>Ecdysozoa</taxon>
        <taxon>Arthropoda</taxon>
        <taxon>Hexapoda</taxon>
        <taxon>Insecta</taxon>
        <taxon>Pterygota</taxon>
        <taxon>Neoptera</taxon>
        <taxon>Paraneoptera</taxon>
        <taxon>Hemiptera</taxon>
        <taxon>Sternorrhyncha</taxon>
        <taxon>Psylloidea</taxon>
        <taxon>Psyllidae</taxon>
        <taxon>Diaphorininae</taxon>
        <taxon>Diaphorina</taxon>
    </lineage>
</organism>
<dbReference type="SUPFAM" id="SSF51735">
    <property type="entry name" value="NAD(P)-binding Rossmann-fold domains"/>
    <property type="match status" value="1"/>
</dbReference>
<dbReference type="InterPro" id="IPR036291">
    <property type="entry name" value="NAD(P)-bd_dom_sf"/>
</dbReference>
<feature type="compositionally biased region" description="Basic and acidic residues" evidence="3">
    <location>
        <begin position="151"/>
        <end position="166"/>
    </location>
</feature>
<dbReference type="RefSeq" id="XP_026679496.1">
    <property type="nucleotide sequence ID" value="XM_026823695.1"/>
</dbReference>
<comment type="similarity">
    <text evidence="1">Belongs to the LDH/MDH superfamily. MDH type 2 family.</text>
</comment>
<feature type="region of interest" description="Disordered" evidence="3">
    <location>
        <begin position="151"/>
        <end position="170"/>
    </location>
</feature>
<dbReference type="InterPro" id="IPR010945">
    <property type="entry name" value="Malate_DH_type2"/>
</dbReference>
<keyword evidence="4" id="KW-1185">Reference proteome</keyword>
<dbReference type="GO" id="GO:0016615">
    <property type="term" value="F:malate dehydrogenase activity"/>
    <property type="evidence" value="ECO:0007669"/>
    <property type="project" value="InterPro"/>
</dbReference>
<gene>
    <name evidence="5" type="primary">LOC113467487</name>
</gene>
<dbReference type="GO" id="GO:0006108">
    <property type="term" value="P:malate metabolic process"/>
    <property type="evidence" value="ECO:0007669"/>
    <property type="project" value="InterPro"/>
</dbReference>
<dbReference type="STRING" id="121845.A0A3Q0ITA3"/>
<name>A0A3Q0ITA3_DIACI</name>
<dbReference type="PaxDb" id="121845-A0A3Q0ITA3"/>
<dbReference type="Gene3D" id="3.40.50.720">
    <property type="entry name" value="NAD(P)-binding Rossmann-like Domain"/>
    <property type="match status" value="1"/>
</dbReference>
<keyword evidence="2" id="KW-0560">Oxidoreductase</keyword>
<reference evidence="5" key="1">
    <citation type="submission" date="2025-08" db="UniProtKB">
        <authorList>
            <consortium name="RefSeq"/>
        </authorList>
    </citation>
    <scope>IDENTIFICATION</scope>
</reference>